<protein>
    <submittedName>
        <fullName evidence="1">Uncharacterized protein</fullName>
    </submittedName>
</protein>
<dbReference type="Proteomes" id="UP001163603">
    <property type="component" value="Chromosome 13"/>
</dbReference>
<proteinExistence type="predicted"/>
<dbReference type="EMBL" id="CM047748">
    <property type="protein sequence ID" value="KAJ0013775.1"/>
    <property type="molecule type" value="Genomic_DNA"/>
</dbReference>
<evidence type="ECO:0000313" key="1">
    <source>
        <dbReference type="EMBL" id="KAJ0013775.1"/>
    </source>
</evidence>
<reference evidence="2" key="1">
    <citation type="journal article" date="2023" name="G3 (Bethesda)">
        <title>Genome assembly and association tests identify interacting loci associated with vigor, precocity, and sex in interspecific pistachio rootstocks.</title>
        <authorList>
            <person name="Palmer W."/>
            <person name="Jacygrad E."/>
            <person name="Sagayaradj S."/>
            <person name="Cavanaugh K."/>
            <person name="Han R."/>
            <person name="Bertier L."/>
            <person name="Beede B."/>
            <person name="Kafkas S."/>
            <person name="Golino D."/>
            <person name="Preece J."/>
            <person name="Michelmore R."/>
        </authorList>
    </citation>
    <scope>NUCLEOTIDE SEQUENCE [LARGE SCALE GENOMIC DNA]</scope>
</reference>
<name>A0ACC0XBI6_9ROSI</name>
<sequence length="106" mass="11701">MKSFLLAFVLLALASSLASAFDPDPLGTSVCEWEVTQGPQARQSGRDFYFSIKMQETQTIRLVQMLAVHVDKIPGLNTLGISLPVLTLLLMAKTHLTLTLVQPRFL</sequence>
<keyword evidence="2" id="KW-1185">Reference proteome</keyword>
<organism evidence="1 2">
    <name type="scientific">Pistacia integerrima</name>
    <dbReference type="NCBI Taxonomy" id="434235"/>
    <lineage>
        <taxon>Eukaryota</taxon>
        <taxon>Viridiplantae</taxon>
        <taxon>Streptophyta</taxon>
        <taxon>Embryophyta</taxon>
        <taxon>Tracheophyta</taxon>
        <taxon>Spermatophyta</taxon>
        <taxon>Magnoliopsida</taxon>
        <taxon>eudicotyledons</taxon>
        <taxon>Gunneridae</taxon>
        <taxon>Pentapetalae</taxon>
        <taxon>rosids</taxon>
        <taxon>malvids</taxon>
        <taxon>Sapindales</taxon>
        <taxon>Anacardiaceae</taxon>
        <taxon>Pistacia</taxon>
    </lineage>
</organism>
<gene>
    <name evidence="1" type="ORF">Pint_20329</name>
</gene>
<accession>A0ACC0XBI6</accession>
<evidence type="ECO:0000313" key="2">
    <source>
        <dbReference type="Proteomes" id="UP001163603"/>
    </source>
</evidence>
<comment type="caution">
    <text evidence="1">The sequence shown here is derived from an EMBL/GenBank/DDBJ whole genome shotgun (WGS) entry which is preliminary data.</text>
</comment>